<feature type="chain" id="PRO_5009315578" evidence="2">
    <location>
        <begin position="21"/>
        <end position="286"/>
    </location>
</feature>
<protein>
    <submittedName>
        <fullName evidence="4">Uncharacterized protein</fullName>
    </submittedName>
</protein>
<dbReference type="Proteomes" id="UP000095281">
    <property type="component" value="Unplaced"/>
</dbReference>
<evidence type="ECO:0000313" key="3">
    <source>
        <dbReference type="Proteomes" id="UP000095281"/>
    </source>
</evidence>
<sequence>MKAIFVFILLVILLGAIAYAKNDTDDKITTKPTLTSTTPISNVEPTQPSENHGKAATKNEAVTKDEAAKENGNECPITARLYDIALATRGNGKKKNCTEPGEKFSFKLKSNLFSCVTGCFFVFEQLGWDFPAFLIENKKRGRLLYLTGCRYDIPFLLERTIGVERIHRAMRALRACYIGERVEAEKAYFCQPEYKENGTNFALNQGMDHSIREDGERDTWGGRFLPSTQNRCFNSFIGGIFFVNDNGKSLVVCCNNGGEYKKFRQDCKDVTTLVIDELEGRNQKNG</sequence>
<name>A0A1I8B9M8_MELHA</name>
<feature type="region of interest" description="Disordered" evidence="1">
    <location>
        <begin position="28"/>
        <end position="69"/>
    </location>
</feature>
<dbReference type="WBParaSite" id="MhA1_Contig1626.frz3.gene2">
    <property type="protein sequence ID" value="MhA1_Contig1626.frz3.gene2"/>
    <property type="gene ID" value="MhA1_Contig1626.frz3.gene2"/>
</dbReference>
<feature type="signal peptide" evidence="2">
    <location>
        <begin position="1"/>
        <end position="20"/>
    </location>
</feature>
<proteinExistence type="predicted"/>
<keyword evidence="3" id="KW-1185">Reference proteome</keyword>
<keyword evidence="2" id="KW-0732">Signal</keyword>
<evidence type="ECO:0000256" key="2">
    <source>
        <dbReference type="SAM" id="SignalP"/>
    </source>
</evidence>
<feature type="compositionally biased region" description="Low complexity" evidence="1">
    <location>
        <begin position="30"/>
        <end position="41"/>
    </location>
</feature>
<evidence type="ECO:0000256" key="1">
    <source>
        <dbReference type="SAM" id="MobiDB-lite"/>
    </source>
</evidence>
<dbReference type="AlphaFoldDB" id="A0A1I8B9M8"/>
<reference evidence="4" key="1">
    <citation type="submission" date="2016-11" db="UniProtKB">
        <authorList>
            <consortium name="WormBaseParasite"/>
        </authorList>
    </citation>
    <scope>IDENTIFICATION</scope>
</reference>
<organism evidence="3 4">
    <name type="scientific">Meloidogyne hapla</name>
    <name type="common">Root-knot nematode worm</name>
    <dbReference type="NCBI Taxonomy" id="6305"/>
    <lineage>
        <taxon>Eukaryota</taxon>
        <taxon>Metazoa</taxon>
        <taxon>Ecdysozoa</taxon>
        <taxon>Nematoda</taxon>
        <taxon>Chromadorea</taxon>
        <taxon>Rhabditida</taxon>
        <taxon>Tylenchina</taxon>
        <taxon>Tylenchomorpha</taxon>
        <taxon>Tylenchoidea</taxon>
        <taxon>Meloidogynidae</taxon>
        <taxon>Meloidogyninae</taxon>
        <taxon>Meloidogyne</taxon>
    </lineage>
</organism>
<accession>A0A1I8B9M8</accession>
<evidence type="ECO:0000313" key="4">
    <source>
        <dbReference type="WBParaSite" id="MhA1_Contig1626.frz3.gene2"/>
    </source>
</evidence>